<feature type="compositionally biased region" description="Polar residues" evidence="1">
    <location>
        <begin position="1"/>
        <end position="11"/>
    </location>
</feature>
<dbReference type="OrthoDB" id="10589697at2759"/>
<proteinExistence type="predicted"/>
<protein>
    <submittedName>
        <fullName evidence="2">Uncharacterized protein</fullName>
    </submittedName>
</protein>
<comment type="caution">
    <text evidence="2">The sequence shown here is derived from an EMBL/GenBank/DDBJ whole genome shotgun (WGS) entry which is preliminary data.</text>
</comment>
<name>A0A4S4M0M0_9AGAM</name>
<accession>A0A4S4M0M0</accession>
<sequence length="228" mass="25835">MASASNNNSSFEDCLPSEGQPVAIPEDTTISDFNLTTMLESQYLGQTFSVDQAMLLIKNIPDDHRFCDMVVNTRYGPVIKQKRFIAYEGRENEEAALKDLDPPYYFNEDRGVCLEDTRFTQDLRNVPKQDEPSPLRHKKTVKLTIGIPGYRVDAPKRQLQLWHTSQGEKVPITLRKLIEDVAKRVKEHLMPRTVEEAGVGNLAYADVVLIGYVCVSQGTIMPIIQHLQ</sequence>
<dbReference type="AlphaFoldDB" id="A0A4S4M0M0"/>
<reference evidence="2 3" key="1">
    <citation type="submission" date="2019-02" db="EMBL/GenBank/DDBJ databases">
        <title>Genome sequencing of the rare red list fungi Bondarzewia mesenterica.</title>
        <authorList>
            <person name="Buettner E."/>
            <person name="Kellner H."/>
        </authorList>
    </citation>
    <scope>NUCLEOTIDE SEQUENCE [LARGE SCALE GENOMIC DNA]</scope>
    <source>
        <strain evidence="2 3">DSM 108281</strain>
    </source>
</reference>
<gene>
    <name evidence="2" type="ORF">EW146_g2529</name>
</gene>
<organism evidence="2 3">
    <name type="scientific">Bondarzewia mesenterica</name>
    <dbReference type="NCBI Taxonomy" id="1095465"/>
    <lineage>
        <taxon>Eukaryota</taxon>
        <taxon>Fungi</taxon>
        <taxon>Dikarya</taxon>
        <taxon>Basidiomycota</taxon>
        <taxon>Agaricomycotina</taxon>
        <taxon>Agaricomycetes</taxon>
        <taxon>Russulales</taxon>
        <taxon>Bondarzewiaceae</taxon>
        <taxon>Bondarzewia</taxon>
    </lineage>
</organism>
<keyword evidence="3" id="KW-1185">Reference proteome</keyword>
<evidence type="ECO:0000313" key="2">
    <source>
        <dbReference type="EMBL" id="THH18462.1"/>
    </source>
</evidence>
<evidence type="ECO:0000313" key="3">
    <source>
        <dbReference type="Proteomes" id="UP000310158"/>
    </source>
</evidence>
<dbReference type="EMBL" id="SGPL01000075">
    <property type="protein sequence ID" value="THH18462.1"/>
    <property type="molecule type" value="Genomic_DNA"/>
</dbReference>
<evidence type="ECO:0000256" key="1">
    <source>
        <dbReference type="SAM" id="MobiDB-lite"/>
    </source>
</evidence>
<dbReference type="Proteomes" id="UP000310158">
    <property type="component" value="Unassembled WGS sequence"/>
</dbReference>
<feature type="region of interest" description="Disordered" evidence="1">
    <location>
        <begin position="1"/>
        <end position="21"/>
    </location>
</feature>